<proteinExistence type="predicted"/>
<evidence type="ECO:0000313" key="2">
    <source>
        <dbReference type="Proteomes" id="UP000308600"/>
    </source>
</evidence>
<accession>A0ACD3AWW7</accession>
<gene>
    <name evidence="1" type="ORF">BDN72DRAFT_819631</name>
</gene>
<dbReference type="Proteomes" id="UP000308600">
    <property type="component" value="Unassembled WGS sequence"/>
</dbReference>
<protein>
    <submittedName>
        <fullName evidence="1">Uncharacterized protein</fullName>
    </submittedName>
</protein>
<organism evidence="1 2">
    <name type="scientific">Pluteus cervinus</name>
    <dbReference type="NCBI Taxonomy" id="181527"/>
    <lineage>
        <taxon>Eukaryota</taxon>
        <taxon>Fungi</taxon>
        <taxon>Dikarya</taxon>
        <taxon>Basidiomycota</taxon>
        <taxon>Agaricomycotina</taxon>
        <taxon>Agaricomycetes</taxon>
        <taxon>Agaricomycetidae</taxon>
        <taxon>Agaricales</taxon>
        <taxon>Pluteineae</taxon>
        <taxon>Pluteaceae</taxon>
        <taxon>Pluteus</taxon>
    </lineage>
</organism>
<evidence type="ECO:0000313" key="1">
    <source>
        <dbReference type="EMBL" id="TFK69769.1"/>
    </source>
</evidence>
<keyword evidence="2" id="KW-1185">Reference proteome</keyword>
<sequence>MSATTRLAQKLNTIADLWVNDPFRPNIQLQAFLKSLATHPRLTPQAVQAARALKDNNAQKQYPLSKRTLQPASMPHHYDRLIEGYHKSLQGIGRPWWKIFFGIW</sequence>
<name>A0ACD3AWW7_9AGAR</name>
<dbReference type="EMBL" id="ML208324">
    <property type="protein sequence ID" value="TFK69769.1"/>
    <property type="molecule type" value="Genomic_DNA"/>
</dbReference>
<reference evidence="1 2" key="1">
    <citation type="journal article" date="2019" name="Nat. Ecol. Evol.">
        <title>Megaphylogeny resolves global patterns of mushroom evolution.</title>
        <authorList>
            <person name="Varga T."/>
            <person name="Krizsan K."/>
            <person name="Foldi C."/>
            <person name="Dima B."/>
            <person name="Sanchez-Garcia M."/>
            <person name="Sanchez-Ramirez S."/>
            <person name="Szollosi G.J."/>
            <person name="Szarkandi J.G."/>
            <person name="Papp V."/>
            <person name="Albert L."/>
            <person name="Andreopoulos W."/>
            <person name="Angelini C."/>
            <person name="Antonin V."/>
            <person name="Barry K.W."/>
            <person name="Bougher N.L."/>
            <person name="Buchanan P."/>
            <person name="Buyck B."/>
            <person name="Bense V."/>
            <person name="Catcheside P."/>
            <person name="Chovatia M."/>
            <person name="Cooper J."/>
            <person name="Damon W."/>
            <person name="Desjardin D."/>
            <person name="Finy P."/>
            <person name="Geml J."/>
            <person name="Haridas S."/>
            <person name="Hughes K."/>
            <person name="Justo A."/>
            <person name="Karasinski D."/>
            <person name="Kautmanova I."/>
            <person name="Kiss B."/>
            <person name="Kocsube S."/>
            <person name="Kotiranta H."/>
            <person name="LaButti K.M."/>
            <person name="Lechner B.E."/>
            <person name="Liimatainen K."/>
            <person name="Lipzen A."/>
            <person name="Lukacs Z."/>
            <person name="Mihaltcheva S."/>
            <person name="Morgado L.N."/>
            <person name="Niskanen T."/>
            <person name="Noordeloos M.E."/>
            <person name="Ohm R.A."/>
            <person name="Ortiz-Santana B."/>
            <person name="Ovrebo C."/>
            <person name="Racz N."/>
            <person name="Riley R."/>
            <person name="Savchenko A."/>
            <person name="Shiryaev A."/>
            <person name="Soop K."/>
            <person name="Spirin V."/>
            <person name="Szebenyi C."/>
            <person name="Tomsovsky M."/>
            <person name="Tulloss R.E."/>
            <person name="Uehling J."/>
            <person name="Grigoriev I.V."/>
            <person name="Vagvolgyi C."/>
            <person name="Papp T."/>
            <person name="Martin F.M."/>
            <person name="Miettinen O."/>
            <person name="Hibbett D.S."/>
            <person name="Nagy L.G."/>
        </authorList>
    </citation>
    <scope>NUCLEOTIDE SEQUENCE [LARGE SCALE GENOMIC DNA]</scope>
    <source>
        <strain evidence="1 2">NL-1719</strain>
    </source>
</reference>